<feature type="transmembrane region" description="Helical" evidence="1">
    <location>
        <begin position="51"/>
        <end position="70"/>
    </location>
</feature>
<dbReference type="PANTHER" id="PTHR34980">
    <property type="entry name" value="INNER MEMBRANE PROTEIN-RELATED-RELATED"/>
    <property type="match status" value="1"/>
</dbReference>
<dbReference type="Proteomes" id="UP000422997">
    <property type="component" value="Chromosome"/>
</dbReference>
<reference evidence="5 8" key="2">
    <citation type="submission" date="2016-11" db="EMBL/GenBank/DDBJ databases">
        <title>The potential of Streptococcus salivarius to inhibit the production of volatile sulphur compounds in the oral cavity.</title>
        <authorList>
            <person name="Sun L."/>
            <person name="Li Z."/>
            <person name="Jin D."/>
            <person name="Zhao H."/>
        </authorList>
    </citation>
    <scope>NUCLEOTIDE SEQUENCE [LARGE SCALE GENOMIC DNA]</scope>
    <source>
        <strain evidence="5 8">ICDC2</strain>
    </source>
</reference>
<dbReference type="AlphaFoldDB" id="A0A074J2V7"/>
<dbReference type="PANTHER" id="PTHR34980:SF2">
    <property type="entry name" value="INNER MEMBRANE PROTEIN YHAH-RELATED"/>
    <property type="match status" value="1"/>
</dbReference>
<name>A0A074J2V7_STRSL</name>
<protein>
    <submittedName>
        <fullName evidence="3">DUF805 domain-containing protein</fullName>
    </submittedName>
    <submittedName>
        <fullName evidence="2">Membrane protein</fullName>
    </submittedName>
</protein>
<accession>A0A074J2V7</accession>
<feature type="transmembrane region" description="Helical" evidence="1">
    <location>
        <begin position="82"/>
        <end position="104"/>
    </location>
</feature>
<dbReference type="RefSeq" id="WP_002886546.1">
    <property type="nucleotide sequence ID" value="NZ_CACRUJ010000004.1"/>
</dbReference>
<reference evidence="2 6" key="1">
    <citation type="submission" date="2014-04" db="EMBL/GenBank/DDBJ databases">
        <title>Variable characteristics of bacteriocin-producing Streptococcus salivarius strains isolated from Malaysian subjects.</title>
        <authorList>
            <person name="Philip K."/>
            <person name="Barbour A."/>
        </authorList>
    </citation>
    <scope>NUCLEOTIDE SEQUENCE [LARGE SCALE GENOMIC DNA]</scope>
    <source>
        <strain evidence="2 6">NU10</strain>
    </source>
</reference>
<keyword evidence="1" id="KW-0812">Transmembrane</keyword>
<evidence type="ECO:0000313" key="4">
    <source>
        <dbReference type="EMBL" id="PZD56915.1"/>
    </source>
</evidence>
<evidence type="ECO:0000313" key="6">
    <source>
        <dbReference type="Proteomes" id="UP000027855"/>
    </source>
</evidence>
<feature type="transmembrane region" description="Helical" evidence="1">
    <location>
        <begin position="24"/>
        <end position="45"/>
    </location>
</feature>
<dbReference type="EMBL" id="CP018187">
    <property type="protein sequence ID" value="QGU79888.1"/>
    <property type="molecule type" value="Genomic_DNA"/>
</dbReference>
<reference evidence="3" key="4">
    <citation type="submission" date="2023-01" db="EMBL/GenBank/DDBJ databases">
        <title>Human gut microbiome strain richness.</title>
        <authorList>
            <person name="Chen-Liaw A."/>
        </authorList>
    </citation>
    <scope>NUCLEOTIDE SEQUENCE</scope>
    <source>
        <strain evidence="3">1001095st1_G4_1001095IJ_161003</strain>
    </source>
</reference>
<evidence type="ECO:0000313" key="2">
    <source>
        <dbReference type="EMBL" id="KEO46912.1"/>
    </source>
</evidence>
<keyword evidence="1" id="KW-0472">Membrane</keyword>
<organism evidence="2 6">
    <name type="scientific">Streptococcus salivarius</name>
    <dbReference type="NCBI Taxonomy" id="1304"/>
    <lineage>
        <taxon>Bacteria</taxon>
        <taxon>Bacillati</taxon>
        <taxon>Bacillota</taxon>
        <taxon>Bacilli</taxon>
        <taxon>Lactobacillales</taxon>
        <taxon>Streptococcaceae</taxon>
        <taxon>Streptococcus</taxon>
    </lineage>
</organism>
<gene>
    <name evidence="5" type="ORF">BSR19_01515</name>
    <name evidence="4" type="ORF">CKU37_02670</name>
    <name evidence="2" type="ORF">DL07_00590</name>
    <name evidence="3" type="ORF">PNU26_05200</name>
</gene>
<dbReference type="Pfam" id="PF05656">
    <property type="entry name" value="DUF805"/>
    <property type="match status" value="1"/>
</dbReference>
<dbReference type="KEGG" id="ssah:HSISS4_00219"/>
<dbReference type="InterPro" id="IPR008523">
    <property type="entry name" value="DUF805"/>
</dbReference>
<evidence type="ECO:0000313" key="5">
    <source>
        <dbReference type="EMBL" id="QGU79888.1"/>
    </source>
</evidence>
<reference evidence="4 7" key="3">
    <citation type="submission" date="2017-08" db="EMBL/GenBank/DDBJ databases">
        <title>Streptococcus salivarius strain HS0302 Genome.</title>
        <authorList>
            <person name="Smith J."/>
            <person name="Deng P."/>
            <person name="Geng M."/>
        </authorList>
    </citation>
    <scope>NUCLEOTIDE SEQUENCE [LARGE SCALE GENOMIC DNA]</scope>
    <source>
        <strain evidence="4 7">HS0302</strain>
    </source>
</reference>
<evidence type="ECO:0000256" key="1">
    <source>
        <dbReference type="SAM" id="Phobius"/>
    </source>
</evidence>
<dbReference type="GO" id="GO:0005886">
    <property type="term" value="C:plasma membrane"/>
    <property type="evidence" value="ECO:0007669"/>
    <property type="project" value="TreeGrafter"/>
</dbReference>
<sequence>MLEAYKNFWLGYLDFYGRTKRSDYWWVVLINGIIGSLIFLLMDLLGETRAAGFTLTAFILFIAATALPTISMQIRRLRDANFNVAWIVLKATPLLVVLWVMYAFPTRDSK</sequence>
<evidence type="ECO:0000313" key="3">
    <source>
        <dbReference type="EMBL" id="MDB8613793.1"/>
    </source>
</evidence>
<proteinExistence type="predicted"/>
<dbReference type="Proteomes" id="UP000027855">
    <property type="component" value="Unassembled WGS sequence"/>
</dbReference>
<evidence type="ECO:0000313" key="7">
    <source>
        <dbReference type="Proteomes" id="UP000248776"/>
    </source>
</evidence>
<keyword evidence="1" id="KW-1133">Transmembrane helix</keyword>
<dbReference type="EMBL" id="NSIW01000004">
    <property type="protein sequence ID" value="PZD56915.1"/>
    <property type="molecule type" value="Genomic_DNA"/>
</dbReference>
<dbReference type="EMBL" id="JJMT01000001">
    <property type="protein sequence ID" value="KEO46912.1"/>
    <property type="molecule type" value="Genomic_DNA"/>
</dbReference>
<dbReference type="Proteomes" id="UP000248776">
    <property type="component" value="Unassembled WGS sequence"/>
</dbReference>
<evidence type="ECO:0000313" key="8">
    <source>
        <dbReference type="Proteomes" id="UP000422997"/>
    </source>
</evidence>
<dbReference type="Proteomes" id="UP001210204">
    <property type="component" value="Unassembled WGS sequence"/>
</dbReference>
<dbReference type="EMBL" id="JAQMJT010000004">
    <property type="protein sequence ID" value="MDB8613793.1"/>
    <property type="molecule type" value="Genomic_DNA"/>
</dbReference>